<comment type="subcellular location">
    <subcellularLocation>
        <location evidence="1 9">Cell membrane</location>
        <topology evidence="1 9">Multi-pass membrane protein</topology>
    </subcellularLocation>
</comment>
<dbReference type="PANTHER" id="PTHR34308:SF1">
    <property type="entry name" value="COBALAMIN BIOSYNTHESIS PROTEIN CBIB"/>
    <property type="match status" value="1"/>
</dbReference>
<name>E1YDP9_9BACT</name>
<evidence type="ECO:0000256" key="2">
    <source>
        <dbReference type="ARBA" id="ARBA00004953"/>
    </source>
</evidence>
<reference evidence="10" key="1">
    <citation type="journal article" date="2011" name="Environ. Microbiol.">
        <title>Genomic insights into the metabolic potential of the polycyclic aromatic hydrocarbon degrading sulfate-reducing Deltaproteobacterium N47.</title>
        <authorList>
            <person name="Bergmann F."/>
            <person name="Selesi D."/>
            <person name="Weinmaier T."/>
            <person name="Tischler P."/>
            <person name="Rattei T."/>
            <person name="Meckenstock R.U."/>
        </authorList>
    </citation>
    <scope>NUCLEOTIDE SEQUENCE</scope>
</reference>
<keyword evidence="7 9" id="KW-1133">Transmembrane helix</keyword>
<dbReference type="UniPathway" id="UPA00148"/>
<dbReference type="AlphaFoldDB" id="E1YDP9"/>
<evidence type="ECO:0000256" key="9">
    <source>
        <dbReference type="HAMAP-Rule" id="MF_00024"/>
    </source>
</evidence>
<gene>
    <name evidence="9" type="primary">cobD</name>
    <name evidence="10" type="ORF">N47_G40170</name>
</gene>
<dbReference type="EMBL" id="FR695868">
    <property type="protein sequence ID" value="CBX28693.1"/>
    <property type="molecule type" value="Genomic_DNA"/>
</dbReference>
<evidence type="ECO:0000256" key="6">
    <source>
        <dbReference type="ARBA" id="ARBA00022692"/>
    </source>
</evidence>
<evidence type="ECO:0000256" key="7">
    <source>
        <dbReference type="ARBA" id="ARBA00022989"/>
    </source>
</evidence>
<comment type="similarity">
    <text evidence="3 9">Belongs to the CobD/CbiB family.</text>
</comment>
<dbReference type="HAMAP" id="MF_00024">
    <property type="entry name" value="CobD_CbiB"/>
    <property type="match status" value="1"/>
</dbReference>
<dbReference type="PANTHER" id="PTHR34308">
    <property type="entry name" value="COBALAMIN BIOSYNTHESIS PROTEIN CBIB"/>
    <property type="match status" value="1"/>
</dbReference>
<keyword evidence="4 9" id="KW-1003">Cell membrane</keyword>
<evidence type="ECO:0000313" key="10">
    <source>
        <dbReference type="EMBL" id="CBX28693.1"/>
    </source>
</evidence>
<dbReference type="Pfam" id="PF03186">
    <property type="entry name" value="CobD_Cbib"/>
    <property type="match status" value="1"/>
</dbReference>
<accession>E1YDP9</accession>
<dbReference type="GO" id="GO:0005886">
    <property type="term" value="C:plasma membrane"/>
    <property type="evidence" value="ECO:0007669"/>
    <property type="project" value="UniProtKB-SubCell"/>
</dbReference>
<proteinExistence type="inferred from homology"/>
<evidence type="ECO:0000256" key="4">
    <source>
        <dbReference type="ARBA" id="ARBA00022475"/>
    </source>
</evidence>
<evidence type="ECO:0000256" key="5">
    <source>
        <dbReference type="ARBA" id="ARBA00022573"/>
    </source>
</evidence>
<organism evidence="10">
    <name type="scientific">uncultured Desulfobacterium sp</name>
    <dbReference type="NCBI Taxonomy" id="201089"/>
    <lineage>
        <taxon>Bacteria</taxon>
        <taxon>Pseudomonadati</taxon>
        <taxon>Thermodesulfobacteriota</taxon>
        <taxon>Desulfobacteria</taxon>
        <taxon>Desulfobacterales</taxon>
        <taxon>Desulfobacteriaceae</taxon>
        <taxon>Desulfobacterium</taxon>
        <taxon>environmental samples</taxon>
    </lineage>
</organism>
<dbReference type="NCBIfam" id="TIGR00380">
    <property type="entry name" value="cobal_cbiB"/>
    <property type="match status" value="1"/>
</dbReference>
<feature type="transmembrane region" description="Helical" evidence="9">
    <location>
        <begin position="79"/>
        <end position="97"/>
    </location>
</feature>
<feature type="transmembrane region" description="Helical" evidence="9">
    <location>
        <begin position="297"/>
        <end position="317"/>
    </location>
</feature>
<keyword evidence="5 9" id="KW-0169">Cobalamin biosynthesis</keyword>
<keyword evidence="6 9" id="KW-0812">Transmembrane</keyword>
<feature type="transmembrane region" description="Helical" evidence="9">
    <location>
        <begin position="47"/>
        <end position="73"/>
    </location>
</feature>
<dbReference type="GO" id="GO:0015420">
    <property type="term" value="F:ABC-type vitamin B12 transporter activity"/>
    <property type="evidence" value="ECO:0007669"/>
    <property type="project" value="UniProtKB-UniRule"/>
</dbReference>
<evidence type="ECO:0000256" key="8">
    <source>
        <dbReference type="ARBA" id="ARBA00023136"/>
    </source>
</evidence>
<comment type="pathway">
    <text evidence="2 9">Cofactor biosynthesis; adenosylcobalamin biosynthesis.</text>
</comment>
<dbReference type="GO" id="GO:0009236">
    <property type="term" value="P:cobalamin biosynthetic process"/>
    <property type="evidence" value="ECO:0007669"/>
    <property type="project" value="UniProtKB-UniRule"/>
</dbReference>
<dbReference type="GO" id="GO:0048472">
    <property type="term" value="F:threonine-phosphate decarboxylase activity"/>
    <property type="evidence" value="ECO:0007669"/>
    <property type="project" value="InterPro"/>
</dbReference>
<evidence type="ECO:0000256" key="3">
    <source>
        <dbReference type="ARBA" id="ARBA00006263"/>
    </source>
</evidence>
<protein>
    <recommendedName>
        <fullName evidence="9">Cobalamin biosynthesis protein CobD</fullName>
    </recommendedName>
</protein>
<comment type="caution">
    <text evidence="9">Lacks conserved residue(s) required for the propagation of feature annotation.</text>
</comment>
<keyword evidence="8 9" id="KW-0472">Membrane</keyword>
<evidence type="ECO:0000256" key="1">
    <source>
        <dbReference type="ARBA" id="ARBA00004651"/>
    </source>
</evidence>
<sequence length="318" mass="34853">MKIIPFLYILPAAFILDLILGDPPSFPHPVRLIGKAISFFEPLFRKLPIKIFTSGLLFCLFLLFISFLLSFLMVYVAQLIHPVIGIAVEIVLVYYCISVRSLKDAAFSVMQAFRNSGLEEARQKVSVIVGRDAKNLSEEGVIRAAVETVAENLVDGVISPLFFAAIGGAPFAITYKMINTLDSMVGYKNEKYMDFGKAPAKIDDVANYIPSRISIFIISFAAQLLWCKGISSFKTAVKEGSNHSSPNSGYSEAAFAGALSVKLGGPNYYGGQLVPKPYIGIEFGKAQWIHIKKACNLMVLSSILALLFLWGIGVTFLK</sequence>
<dbReference type="InterPro" id="IPR004485">
    <property type="entry name" value="Cobalamin_biosynth_CobD/CbiB"/>
</dbReference>
<comment type="function">
    <text evidence="9">Converts cobyric acid to cobinamide by the addition of aminopropanol on the F carboxylic group.</text>
</comment>